<organism evidence="2 3">
    <name type="scientific">Coccidioides immitis (strain RS)</name>
    <name type="common">Valley fever fungus</name>
    <dbReference type="NCBI Taxonomy" id="246410"/>
    <lineage>
        <taxon>Eukaryota</taxon>
        <taxon>Fungi</taxon>
        <taxon>Dikarya</taxon>
        <taxon>Ascomycota</taxon>
        <taxon>Pezizomycotina</taxon>
        <taxon>Eurotiomycetes</taxon>
        <taxon>Eurotiomycetidae</taxon>
        <taxon>Onygenales</taxon>
        <taxon>Onygenaceae</taxon>
        <taxon>Coccidioides</taxon>
    </lineage>
</organism>
<evidence type="ECO:0000313" key="2">
    <source>
        <dbReference type="EMBL" id="KJF60101.1"/>
    </source>
</evidence>
<accession>A0A0D8JT29</accession>
<dbReference type="AlphaFoldDB" id="A0A0D8JT29"/>
<gene>
    <name evidence="2" type="ORF">CIMG_12743</name>
</gene>
<dbReference type="KEGG" id="cim:CIMG_12743"/>
<dbReference type="RefSeq" id="XP_004445739.1">
    <property type="nucleotide sequence ID" value="XM_004445682.1"/>
</dbReference>
<reference evidence="3" key="1">
    <citation type="journal article" date="2009" name="Genome Res.">
        <title>Comparative genomic analyses of the human fungal pathogens Coccidioides and their relatives.</title>
        <authorList>
            <person name="Sharpton T.J."/>
            <person name="Stajich J.E."/>
            <person name="Rounsley S.D."/>
            <person name="Gardner M.J."/>
            <person name="Wortman J.R."/>
            <person name="Jordar V.S."/>
            <person name="Maiti R."/>
            <person name="Kodira C.D."/>
            <person name="Neafsey D.E."/>
            <person name="Zeng Q."/>
            <person name="Hung C.-Y."/>
            <person name="McMahan C."/>
            <person name="Muszewska A."/>
            <person name="Grynberg M."/>
            <person name="Mandel M.A."/>
            <person name="Kellner E.M."/>
            <person name="Barker B.M."/>
            <person name="Galgiani J.N."/>
            <person name="Orbach M.J."/>
            <person name="Kirkland T.N."/>
            <person name="Cole G.T."/>
            <person name="Henn M.R."/>
            <person name="Birren B.W."/>
            <person name="Taylor J.W."/>
        </authorList>
    </citation>
    <scope>NUCLEOTIDE SEQUENCE [LARGE SCALE GENOMIC DNA]</scope>
    <source>
        <strain evidence="3">RS</strain>
    </source>
</reference>
<name>A0A0D8JT29_COCIM</name>
<evidence type="ECO:0000256" key="1">
    <source>
        <dbReference type="SAM" id="MobiDB-lite"/>
    </source>
</evidence>
<dbReference type="Proteomes" id="UP000001261">
    <property type="component" value="Unassembled WGS sequence"/>
</dbReference>
<protein>
    <submittedName>
        <fullName evidence="2">Uncharacterized protein</fullName>
    </submittedName>
</protein>
<proteinExistence type="predicted"/>
<dbReference type="VEuPathDB" id="FungiDB:CIMG_12743"/>
<dbReference type="InParanoid" id="A0A0D8JT29"/>
<feature type="compositionally biased region" description="Basic residues" evidence="1">
    <location>
        <begin position="40"/>
        <end position="51"/>
    </location>
</feature>
<feature type="region of interest" description="Disordered" evidence="1">
    <location>
        <begin position="39"/>
        <end position="62"/>
    </location>
</feature>
<dbReference type="GeneID" id="24164370"/>
<keyword evidence="3" id="KW-1185">Reference proteome</keyword>
<reference evidence="3" key="2">
    <citation type="journal article" date="2010" name="Genome Res.">
        <title>Population genomic sequencing of Coccidioides fungi reveals recent hybridization and transposon control.</title>
        <authorList>
            <person name="Neafsey D.E."/>
            <person name="Barker B.M."/>
            <person name="Sharpton T.J."/>
            <person name="Stajich J.E."/>
            <person name="Park D.J."/>
            <person name="Whiston E."/>
            <person name="Hung C.-Y."/>
            <person name="McMahan C."/>
            <person name="White J."/>
            <person name="Sykes S."/>
            <person name="Heiman D."/>
            <person name="Young S."/>
            <person name="Zeng Q."/>
            <person name="Abouelleil A."/>
            <person name="Aftuck L."/>
            <person name="Bessette D."/>
            <person name="Brown A."/>
            <person name="FitzGerald M."/>
            <person name="Lui A."/>
            <person name="Macdonald J.P."/>
            <person name="Priest M."/>
            <person name="Orbach M.J."/>
            <person name="Galgiani J.N."/>
            <person name="Kirkland T.N."/>
            <person name="Cole G.T."/>
            <person name="Birren B.W."/>
            <person name="Henn M.R."/>
            <person name="Taylor J.W."/>
            <person name="Rounsley S.D."/>
        </authorList>
    </citation>
    <scope>GENOME REANNOTATION</scope>
    <source>
        <strain evidence="3">RS</strain>
    </source>
</reference>
<sequence length="79" mass="8777">MSWNVRVLSCFEAQPSPHSGATPFKNDVSIACLPGTHLANKGKKKVRRRKSSQMPASRVRSLRAKGVQALQDLKYRVLS</sequence>
<evidence type="ECO:0000313" key="3">
    <source>
        <dbReference type="Proteomes" id="UP000001261"/>
    </source>
</evidence>
<dbReference type="EMBL" id="GG704911">
    <property type="protein sequence ID" value="KJF60101.1"/>
    <property type="molecule type" value="Genomic_DNA"/>
</dbReference>